<evidence type="ECO:0000259" key="2">
    <source>
        <dbReference type="SMART" id="SM01017"/>
    </source>
</evidence>
<dbReference type="Proteomes" id="UP000078561">
    <property type="component" value="Unassembled WGS sequence"/>
</dbReference>
<dbReference type="InterPro" id="IPR014752">
    <property type="entry name" value="Arrestin-like_C"/>
</dbReference>
<reference evidence="3" key="1">
    <citation type="submission" date="2016-04" db="EMBL/GenBank/DDBJ databases">
        <authorList>
            <person name="Evans L.H."/>
            <person name="Alamgir A."/>
            <person name="Owens N."/>
            <person name="Weber N.D."/>
            <person name="Virtaneva K."/>
            <person name="Barbian K."/>
            <person name="Babar A."/>
            <person name="Rosenke K."/>
        </authorList>
    </citation>
    <scope>NUCLEOTIDE SEQUENCE [LARGE SCALE GENOMIC DNA]</scope>
    <source>
        <strain evidence="3">CBS 101.48</strain>
    </source>
</reference>
<dbReference type="STRING" id="4829.A0A170AMF3"/>
<feature type="compositionally biased region" description="Low complexity" evidence="1">
    <location>
        <begin position="350"/>
        <end position="379"/>
    </location>
</feature>
<dbReference type="GO" id="GO:0030674">
    <property type="term" value="F:protein-macromolecule adaptor activity"/>
    <property type="evidence" value="ECO:0007669"/>
    <property type="project" value="TreeGrafter"/>
</dbReference>
<dbReference type="InterPro" id="IPR014756">
    <property type="entry name" value="Ig_E-set"/>
</dbReference>
<dbReference type="InterPro" id="IPR011022">
    <property type="entry name" value="Arrestin_C-like"/>
</dbReference>
<dbReference type="Pfam" id="PF02752">
    <property type="entry name" value="Arrestin_C"/>
    <property type="match status" value="1"/>
</dbReference>
<dbReference type="PANTHER" id="PTHR11188:SF17">
    <property type="entry name" value="FI21816P1"/>
    <property type="match status" value="1"/>
</dbReference>
<dbReference type="GO" id="GO:0031625">
    <property type="term" value="F:ubiquitin protein ligase binding"/>
    <property type="evidence" value="ECO:0007669"/>
    <property type="project" value="TreeGrafter"/>
</dbReference>
<dbReference type="EMBL" id="LT554853">
    <property type="protein sequence ID" value="SAM07828.1"/>
    <property type="molecule type" value="Genomic_DNA"/>
</dbReference>
<proteinExistence type="predicted"/>
<feature type="region of interest" description="Disordered" evidence="1">
    <location>
        <begin position="350"/>
        <end position="392"/>
    </location>
</feature>
<evidence type="ECO:0000256" key="1">
    <source>
        <dbReference type="SAM" id="MobiDB-lite"/>
    </source>
</evidence>
<dbReference type="GO" id="GO:0070086">
    <property type="term" value="P:ubiquitin-dependent endocytosis"/>
    <property type="evidence" value="ECO:0007669"/>
    <property type="project" value="TreeGrafter"/>
</dbReference>
<dbReference type="OrthoDB" id="2333384at2759"/>
<dbReference type="GO" id="GO:0005886">
    <property type="term" value="C:plasma membrane"/>
    <property type="evidence" value="ECO:0007669"/>
    <property type="project" value="TreeGrafter"/>
</dbReference>
<dbReference type="InterPro" id="IPR050357">
    <property type="entry name" value="Arrestin_domain-protein"/>
</dbReference>
<dbReference type="PANTHER" id="PTHR11188">
    <property type="entry name" value="ARRESTIN DOMAIN CONTAINING PROTEIN"/>
    <property type="match status" value="1"/>
</dbReference>
<evidence type="ECO:0000313" key="3">
    <source>
        <dbReference type="EMBL" id="SAM07828.1"/>
    </source>
</evidence>
<dbReference type="FunCoup" id="A0A170AMF3">
    <property type="interactions" value="116"/>
</dbReference>
<sequence>MIKSLSPLHTGADLKINLETDHVILHGSTDEAAGVILRGSVILNCHENIKVKGIKLKFIGNNHVHWVEGPSQKHYKDKKVVMEKEWQFLPKGPKMYHFDKGEQYHYDFELALPGHLPATFHHSIGSLTYHFKAQVDRPTFSPNYITTQELRIFRTPQLNSQLSAQQQPQEISNIWAEKVAYRIQVPSQLYWAGAPIPVTFDITPLCDNLQVQSIQMVLKEYIRFRVGDHVSTERKVMNTLCDKHFKLRSAPLATGGWSKTETIMVPDNQQIPNQHHHRQEDPETTDRVHVDVDEEFFHAYHKLKVTVAFVNSDGHISELRVSIPLSLVEMVPEEDATVLPAYEDAWRSAPYNPSTNANSAPSSSSSSNRDSCASSASFSSEEDMHGDSPCQQDTLPWMGIDLSRVPSYTTALRTDRLYSYSGYSLPAYDSIANPTAV</sequence>
<dbReference type="GO" id="GO:0005829">
    <property type="term" value="C:cytosol"/>
    <property type="evidence" value="ECO:0007669"/>
    <property type="project" value="TreeGrafter"/>
</dbReference>
<organism evidence="3">
    <name type="scientific">Absidia glauca</name>
    <name type="common">Pin mould</name>
    <dbReference type="NCBI Taxonomy" id="4829"/>
    <lineage>
        <taxon>Eukaryota</taxon>
        <taxon>Fungi</taxon>
        <taxon>Fungi incertae sedis</taxon>
        <taxon>Mucoromycota</taxon>
        <taxon>Mucoromycotina</taxon>
        <taxon>Mucoromycetes</taxon>
        <taxon>Mucorales</taxon>
        <taxon>Cunninghamellaceae</taxon>
        <taxon>Absidia</taxon>
    </lineage>
</organism>
<dbReference type="Pfam" id="PF00339">
    <property type="entry name" value="Arrestin_N"/>
    <property type="match status" value="1"/>
</dbReference>
<evidence type="ECO:0000313" key="4">
    <source>
        <dbReference type="Proteomes" id="UP000078561"/>
    </source>
</evidence>
<dbReference type="InParanoid" id="A0A170AMF3"/>
<keyword evidence="4" id="KW-1185">Reference proteome</keyword>
<dbReference type="InterPro" id="IPR011021">
    <property type="entry name" value="Arrestin-like_N"/>
</dbReference>
<dbReference type="SUPFAM" id="SSF81296">
    <property type="entry name" value="E set domains"/>
    <property type="match status" value="1"/>
</dbReference>
<accession>A0A170AMF3</accession>
<name>A0A170AMF3_ABSGL</name>
<dbReference type="OMA" id="LNCHENI"/>
<feature type="domain" description="Arrestin C-terminal-like" evidence="2">
    <location>
        <begin position="175"/>
        <end position="330"/>
    </location>
</feature>
<protein>
    <recommendedName>
        <fullName evidence="2">Arrestin C-terminal-like domain-containing protein</fullName>
    </recommendedName>
</protein>
<gene>
    <name evidence="3" type="primary">ABSGL_13485.1 scaffold 14165</name>
</gene>
<dbReference type="AlphaFoldDB" id="A0A170AMF3"/>
<dbReference type="SMART" id="SM01017">
    <property type="entry name" value="Arrestin_C"/>
    <property type="match status" value="1"/>
</dbReference>
<dbReference type="Gene3D" id="2.60.40.640">
    <property type="match status" value="1"/>
</dbReference>